<proteinExistence type="predicted"/>
<feature type="transmembrane region" description="Helical" evidence="1">
    <location>
        <begin position="95"/>
        <end position="128"/>
    </location>
</feature>
<keyword evidence="1" id="KW-0812">Transmembrane</keyword>
<evidence type="ECO:0000256" key="1">
    <source>
        <dbReference type="SAM" id="Phobius"/>
    </source>
</evidence>
<keyword evidence="1" id="KW-0472">Membrane</keyword>
<evidence type="ECO:0000313" key="2">
    <source>
        <dbReference type="EMBL" id="GAA4355807.1"/>
    </source>
</evidence>
<accession>A0ABP8IC57</accession>
<name>A0ABP8IC57_9GAMM</name>
<sequence>MELSKLSGKALTFAKVLYAIIAICIFGPIALYWCLGVIFTPLFIYGLFSESSLEPLIPISLVTFGGFSLICFAILNHQILNNKIRLYEIKTIHIAATIIGCLMCIIAAYFVKTIVLTPIALVITLYYFGYTNNRIDMGASPTSQNHPPQEQT</sequence>
<gene>
    <name evidence="2" type="ORF">GCM10023151_03180</name>
</gene>
<dbReference type="Proteomes" id="UP001501011">
    <property type="component" value="Unassembled WGS sequence"/>
</dbReference>
<keyword evidence="1" id="KW-1133">Transmembrane helix</keyword>
<comment type="caution">
    <text evidence="2">The sequence shown here is derived from an EMBL/GenBank/DDBJ whole genome shotgun (WGS) entry which is preliminary data.</text>
</comment>
<reference evidence="3" key="1">
    <citation type="journal article" date="2019" name="Int. J. Syst. Evol. Microbiol.">
        <title>The Global Catalogue of Microorganisms (GCM) 10K type strain sequencing project: providing services to taxonomists for standard genome sequencing and annotation.</title>
        <authorList>
            <consortium name="The Broad Institute Genomics Platform"/>
            <consortium name="The Broad Institute Genome Sequencing Center for Infectious Disease"/>
            <person name="Wu L."/>
            <person name="Ma J."/>
        </authorList>
    </citation>
    <scope>NUCLEOTIDE SEQUENCE [LARGE SCALE GENOMIC DNA]</scope>
    <source>
        <strain evidence="3">JCM 17728</strain>
    </source>
</reference>
<feature type="transmembrane region" description="Helical" evidence="1">
    <location>
        <begin position="16"/>
        <end position="44"/>
    </location>
</feature>
<feature type="transmembrane region" description="Helical" evidence="1">
    <location>
        <begin position="56"/>
        <end position="75"/>
    </location>
</feature>
<keyword evidence="3" id="KW-1185">Reference proteome</keyword>
<dbReference type="EMBL" id="BAABFV010000001">
    <property type="protein sequence ID" value="GAA4355807.1"/>
    <property type="molecule type" value="Genomic_DNA"/>
</dbReference>
<organism evidence="2 3">
    <name type="scientific">Kangiella marina</name>
    <dbReference type="NCBI Taxonomy" id="1079178"/>
    <lineage>
        <taxon>Bacteria</taxon>
        <taxon>Pseudomonadati</taxon>
        <taxon>Pseudomonadota</taxon>
        <taxon>Gammaproteobacteria</taxon>
        <taxon>Kangiellales</taxon>
        <taxon>Kangiellaceae</taxon>
        <taxon>Kangiella</taxon>
    </lineage>
</organism>
<protein>
    <submittedName>
        <fullName evidence="2">Uncharacterized protein</fullName>
    </submittedName>
</protein>
<evidence type="ECO:0000313" key="3">
    <source>
        <dbReference type="Proteomes" id="UP001501011"/>
    </source>
</evidence>